<dbReference type="EMBL" id="BLAY01000014">
    <property type="protein sequence ID" value="GET36542.1"/>
    <property type="molecule type" value="Genomic_DNA"/>
</dbReference>
<gene>
    <name evidence="3" type="ORF">MiSe_12930</name>
</gene>
<keyword evidence="4" id="KW-1185">Reference proteome</keyword>
<reference evidence="3" key="1">
    <citation type="submission" date="2019-10" db="EMBL/GenBank/DDBJ databases">
        <title>Draft genome sequece of Microseira wollei NIES-4236.</title>
        <authorList>
            <person name="Yamaguchi H."/>
            <person name="Suzuki S."/>
            <person name="Kawachi M."/>
        </authorList>
    </citation>
    <scope>NUCLEOTIDE SEQUENCE</scope>
    <source>
        <strain evidence="3">NIES-4236</strain>
    </source>
</reference>
<dbReference type="RefSeq" id="WP_226576334.1">
    <property type="nucleotide sequence ID" value="NZ_BLAY01000014.1"/>
</dbReference>
<accession>A0AAV3X1F1</accession>
<protein>
    <recommendedName>
        <fullName evidence="2">Zinc-ribbon domain-containing protein</fullName>
    </recommendedName>
</protein>
<feature type="compositionally biased region" description="Low complexity" evidence="1">
    <location>
        <begin position="26"/>
        <end position="45"/>
    </location>
</feature>
<comment type="caution">
    <text evidence="3">The sequence shown here is derived from an EMBL/GenBank/DDBJ whole genome shotgun (WGS) entry which is preliminary data.</text>
</comment>
<dbReference type="Proteomes" id="UP001050975">
    <property type="component" value="Unassembled WGS sequence"/>
</dbReference>
<feature type="region of interest" description="Disordered" evidence="1">
    <location>
        <begin position="138"/>
        <end position="162"/>
    </location>
</feature>
<evidence type="ECO:0000313" key="3">
    <source>
        <dbReference type="EMBL" id="GET36542.1"/>
    </source>
</evidence>
<dbReference type="InterPro" id="IPR026870">
    <property type="entry name" value="Zinc_ribbon_dom"/>
</dbReference>
<organism evidence="3 4">
    <name type="scientific">Microseira wollei NIES-4236</name>
    <dbReference type="NCBI Taxonomy" id="2530354"/>
    <lineage>
        <taxon>Bacteria</taxon>
        <taxon>Bacillati</taxon>
        <taxon>Cyanobacteriota</taxon>
        <taxon>Cyanophyceae</taxon>
        <taxon>Oscillatoriophycideae</taxon>
        <taxon>Aerosakkonematales</taxon>
        <taxon>Aerosakkonemataceae</taxon>
        <taxon>Microseira</taxon>
    </lineage>
</organism>
<feature type="domain" description="Zinc-ribbon" evidence="2">
    <location>
        <begin position="152"/>
        <end position="174"/>
    </location>
</feature>
<feature type="region of interest" description="Disordered" evidence="1">
    <location>
        <begin position="26"/>
        <end position="49"/>
    </location>
</feature>
<name>A0AAV3X1F1_9CYAN</name>
<evidence type="ECO:0000259" key="2">
    <source>
        <dbReference type="Pfam" id="PF13240"/>
    </source>
</evidence>
<dbReference type="AlphaFoldDB" id="A0AAV3X1F1"/>
<sequence length="175" mass="19104">MPYVCELGRGQRVYLDNQGTQTIVTTASSSPGQQQQSSSSFTTGSWTAPPEIFQIPNGVTVKVETEAGSRFIQIQGNSISTTAFAPSFTSSQQLQIQQVDSTSASSMPPMQPMQPMKPIEPMKPMEMRMGNMEMRMGSSRSVSESTPGERRFCPQCGSKVESSDRFCSSCGHRLI</sequence>
<evidence type="ECO:0000256" key="1">
    <source>
        <dbReference type="SAM" id="MobiDB-lite"/>
    </source>
</evidence>
<dbReference type="Pfam" id="PF13240">
    <property type="entry name" value="Zn_Ribbon_1"/>
    <property type="match status" value="1"/>
</dbReference>
<proteinExistence type="predicted"/>
<evidence type="ECO:0000313" key="4">
    <source>
        <dbReference type="Proteomes" id="UP001050975"/>
    </source>
</evidence>